<keyword evidence="3" id="KW-1185">Reference proteome</keyword>
<dbReference type="GO" id="GO:0003677">
    <property type="term" value="F:DNA binding"/>
    <property type="evidence" value="ECO:0007669"/>
    <property type="project" value="InterPro"/>
</dbReference>
<organism evidence="2 3">
    <name type="scientific">Mugilogobius chulae</name>
    <name type="common">yellowstripe goby</name>
    <dbReference type="NCBI Taxonomy" id="88201"/>
    <lineage>
        <taxon>Eukaryota</taxon>
        <taxon>Metazoa</taxon>
        <taxon>Chordata</taxon>
        <taxon>Craniata</taxon>
        <taxon>Vertebrata</taxon>
        <taxon>Euteleostomi</taxon>
        <taxon>Actinopterygii</taxon>
        <taxon>Neopterygii</taxon>
        <taxon>Teleostei</taxon>
        <taxon>Neoteleostei</taxon>
        <taxon>Acanthomorphata</taxon>
        <taxon>Gobiaria</taxon>
        <taxon>Gobiiformes</taxon>
        <taxon>Gobioidei</taxon>
        <taxon>Gobiidae</taxon>
        <taxon>Gobionellinae</taxon>
        <taxon>Mugilogobius</taxon>
    </lineage>
</organism>
<dbReference type="Pfam" id="PF10523">
    <property type="entry name" value="BEN"/>
    <property type="match status" value="1"/>
</dbReference>
<sequence length="330" mass="36514">MVLHGNAVSVESSDVIRGEHRRLENVVSSLAELEQEYGYVEVTLPSRSRKGPVQIHAAKILLFGDVYRDLVVKKEAFKKGNDIWSTSTTPAKKVSQTASKTTPKKAATKKAAAVKINENLKTAVTSRRAFPPDDSDETDIDTELDLFDTQRWARKRPIIESDEEETGTSGLQQKGPVHYTLLDEDTANALKELPSVLSSVKDALHAIKVRRSISSSPSTSDDCSPPEMISLGGSDLKVPKKVFDRLNRSRLSLFVQDLAVLIFGKDTLRNSTLTGKSGKEMLDPEKLNILIGKLYASVDTVLERFPSAPVSEIRSFLRRKCNNESYAKKV</sequence>
<proteinExistence type="predicted"/>
<dbReference type="EMBL" id="JBBPFD010000660">
    <property type="protein sequence ID" value="KAK7877978.1"/>
    <property type="molecule type" value="Genomic_DNA"/>
</dbReference>
<gene>
    <name evidence="2" type="ORF">WMY93_031358</name>
</gene>
<dbReference type="Proteomes" id="UP001460270">
    <property type="component" value="Unassembled WGS sequence"/>
</dbReference>
<feature type="domain" description="BEN" evidence="1">
    <location>
        <begin position="233"/>
        <end position="328"/>
    </location>
</feature>
<dbReference type="InterPro" id="IPR018379">
    <property type="entry name" value="BEN_domain"/>
</dbReference>
<protein>
    <recommendedName>
        <fullName evidence="1">BEN domain-containing protein</fullName>
    </recommendedName>
</protein>
<dbReference type="PROSITE" id="PS51457">
    <property type="entry name" value="BEN"/>
    <property type="match status" value="1"/>
</dbReference>
<accession>A0AAW0MI94</accession>
<reference evidence="3" key="1">
    <citation type="submission" date="2024-04" db="EMBL/GenBank/DDBJ databases">
        <title>Salinicola lusitanus LLJ914,a marine bacterium isolated from the Okinawa Trough.</title>
        <authorList>
            <person name="Li J."/>
        </authorList>
    </citation>
    <scope>NUCLEOTIDE SEQUENCE [LARGE SCALE GENOMIC DNA]</scope>
</reference>
<dbReference type="AlphaFoldDB" id="A0AAW0MI94"/>
<dbReference type="SMART" id="SM01025">
    <property type="entry name" value="BEN"/>
    <property type="match status" value="1"/>
</dbReference>
<comment type="caution">
    <text evidence="2">The sequence shown here is derived from an EMBL/GenBank/DDBJ whole genome shotgun (WGS) entry which is preliminary data.</text>
</comment>
<evidence type="ECO:0000259" key="1">
    <source>
        <dbReference type="PROSITE" id="PS51457"/>
    </source>
</evidence>
<dbReference type="Gene3D" id="1.10.10.2590">
    <property type="entry name" value="BEN domain"/>
    <property type="match status" value="1"/>
</dbReference>
<evidence type="ECO:0000313" key="2">
    <source>
        <dbReference type="EMBL" id="KAK7877978.1"/>
    </source>
</evidence>
<evidence type="ECO:0000313" key="3">
    <source>
        <dbReference type="Proteomes" id="UP001460270"/>
    </source>
</evidence>
<name>A0AAW0MI94_9GOBI</name>